<evidence type="ECO:0000313" key="8">
    <source>
        <dbReference type="Proteomes" id="UP001063166"/>
    </source>
</evidence>
<feature type="domain" description="Small ribosomal subunit protein mS41 SAM" evidence="6">
    <location>
        <begin position="63"/>
        <end position="117"/>
    </location>
</feature>
<comment type="similarity">
    <text evidence="2">Belongs to the mitochondrion-specific ribosomal protein mS41 family.</text>
</comment>
<evidence type="ECO:0000256" key="2">
    <source>
        <dbReference type="ARBA" id="ARBA00010492"/>
    </source>
</evidence>
<comment type="subcellular location">
    <subcellularLocation>
        <location evidence="1">Mitochondrion</location>
    </subcellularLocation>
</comment>
<keyword evidence="8" id="KW-1185">Reference proteome</keyword>
<evidence type="ECO:0000256" key="4">
    <source>
        <dbReference type="ARBA" id="ARBA00035129"/>
    </source>
</evidence>
<accession>A0A9P3PL40</accession>
<dbReference type="GO" id="GO:0005739">
    <property type="term" value="C:mitochondrion"/>
    <property type="evidence" value="ECO:0007669"/>
    <property type="project" value="UniProtKB-SubCell"/>
</dbReference>
<dbReference type="OrthoDB" id="18595at2759"/>
<comment type="caution">
    <text evidence="7">The sequence shown here is derived from an EMBL/GenBank/DDBJ whole genome shotgun (WGS) entry which is preliminary data.</text>
</comment>
<dbReference type="AlphaFoldDB" id="A0A9P3PL40"/>
<evidence type="ECO:0000259" key="6">
    <source>
        <dbReference type="SMART" id="SM01238"/>
    </source>
</evidence>
<dbReference type="Pfam" id="PF09597">
    <property type="entry name" value="SAM_Ribosomal_mS41"/>
    <property type="match status" value="1"/>
</dbReference>
<name>A0A9P3PL40_LYOSH</name>
<evidence type="ECO:0000313" key="7">
    <source>
        <dbReference type="EMBL" id="GLB38310.1"/>
    </source>
</evidence>
<evidence type="ECO:0000256" key="1">
    <source>
        <dbReference type="ARBA" id="ARBA00004173"/>
    </source>
</evidence>
<feature type="region of interest" description="Disordered" evidence="5">
    <location>
        <begin position="128"/>
        <end position="155"/>
    </location>
</feature>
<dbReference type="InterPro" id="IPR019083">
    <property type="entry name" value="SAM_Ribosomal_mS41"/>
</dbReference>
<keyword evidence="3" id="KW-0496">Mitochondrion</keyword>
<dbReference type="PANTHER" id="PTHR28235:SF1">
    <property type="entry name" value="SMALL RIBOSOMAL SUBUNIT PROTEIN MS41"/>
    <property type="match status" value="1"/>
</dbReference>
<feature type="region of interest" description="Disordered" evidence="5">
    <location>
        <begin position="26"/>
        <end position="45"/>
    </location>
</feature>
<sequence length="155" mass="17470">MFIPLGSTSRLCAAVPPLTRSLVNRAASRPVPPPRGIENFLPPAPTHELTDTTPRIAGSIATPADFLKAIGRASETKVTVEKWEELWRMSGQDMKKAGLAVRDRRYILWCMEKYRSGLPIESFAHEPRPKKTVRGWGPSVQNGKRIRSRRLKDRK</sequence>
<dbReference type="Proteomes" id="UP001063166">
    <property type="component" value="Unassembled WGS sequence"/>
</dbReference>
<reference evidence="7" key="1">
    <citation type="submission" date="2022-07" db="EMBL/GenBank/DDBJ databases">
        <title>The genome of Lyophyllum shimeji provides insight into the initial evolution of ectomycorrhizal fungal genome.</title>
        <authorList>
            <person name="Kobayashi Y."/>
            <person name="Shibata T."/>
            <person name="Hirakawa H."/>
            <person name="Shigenobu S."/>
            <person name="Nishiyama T."/>
            <person name="Yamada A."/>
            <person name="Hasebe M."/>
            <person name="Kawaguchi M."/>
        </authorList>
    </citation>
    <scope>NUCLEOTIDE SEQUENCE</scope>
    <source>
        <strain evidence="7">AT787</strain>
    </source>
</reference>
<dbReference type="PANTHER" id="PTHR28235">
    <property type="entry name" value="PROTEIN FYV4, MITOCHONDRIAL"/>
    <property type="match status" value="1"/>
</dbReference>
<evidence type="ECO:0000256" key="5">
    <source>
        <dbReference type="SAM" id="MobiDB-lite"/>
    </source>
</evidence>
<proteinExistence type="inferred from homology"/>
<dbReference type="InterPro" id="IPR039603">
    <property type="entry name" value="Ribosomal_mS41"/>
</dbReference>
<protein>
    <recommendedName>
        <fullName evidence="4">Small ribosomal subunit protein mS41</fullName>
    </recommendedName>
</protein>
<evidence type="ECO:0000256" key="3">
    <source>
        <dbReference type="ARBA" id="ARBA00023128"/>
    </source>
</evidence>
<organism evidence="7 8">
    <name type="scientific">Lyophyllum shimeji</name>
    <name type="common">Hon-shimeji</name>
    <name type="synonym">Tricholoma shimeji</name>
    <dbReference type="NCBI Taxonomy" id="47721"/>
    <lineage>
        <taxon>Eukaryota</taxon>
        <taxon>Fungi</taxon>
        <taxon>Dikarya</taxon>
        <taxon>Basidiomycota</taxon>
        <taxon>Agaricomycotina</taxon>
        <taxon>Agaricomycetes</taxon>
        <taxon>Agaricomycetidae</taxon>
        <taxon>Agaricales</taxon>
        <taxon>Tricholomatineae</taxon>
        <taxon>Lyophyllaceae</taxon>
        <taxon>Lyophyllum</taxon>
    </lineage>
</organism>
<feature type="compositionally biased region" description="Basic residues" evidence="5">
    <location>
        <begin position="144"/>
        <end position="155"/>
    </location>
</feature>
<dbReference type="SMART" id="SM01238">
    <property type="entry name" value="IGR"/>
    <property type="match status" value="1"/>
</dbReference>
<gene>
    <name evidence="7" type="ORF">LshimejAT787_0501750</name>
</gene>
<dbReference type="EMBL" id="BRPK01000005">
    <property type="protein sequence ID" value="GLB38310.1"/>
    <property type="molecule type" value="Genomic_DNA"/>
</dbReference>